<name>A0A229P0C3_9BACL</name>
<evidence type="ECO:0000313" key="3">
    <source>
        <dbReference type="EMBL" id="OXM15676.1"/>
    </source>
</evidence>
<keyword evidence="2" id="KW-0472">Membrane</keyword>
<accession>A0A229P0C3</accession>
<proteinExistence type="predicted"/>
<feature type="compositionally biased region" description="Basic and acidic residues" evidence="1">
    <location>
        <begin position="115"/>
        <end position="129"/>
    </location>
</feature>
<reference evidence="3 4" key="1">
    <citation type="submission" date="2017-07" db="EMBL/GenBank/DDBJ databases">
        <title>Paenibacillus herberti R33 genome sequencing and assembly.</title>
        <authorList>
            <person name="Su W."/>
        </authorList>
    </citation>
    <scope>NUCLEOTIDE SEQUENCE [LARGE SCALE GENOMIC DNA]</scope>
    <source>
        <strain evidence="3 4">R33</strain>
    </source>
</reference>
<sequence>MAYTNGNLALQPKRKPEQQRPVKETKRVVKVRRMIPPSEMLRYMGSVLVVVCVLVLIIFRYAQDYRMELQIKELNAGYKQATVDVKVLRGEVAKLSDPAVISKKAQELGMTPAGSEKDSDSDAKKESGR</sequence>
<feature type="compositionally biased region" description="Basic and acidic residues" evidence="1">
    <location>
        <begin position="14"/>
        <end position="24"/>
    </location>
</feature>
<comment type="caution">
    <text evidence="3">The sequence shown here is derived from an EMBL/GenBank/DDBJ whole genome shotgun (WGS) entry which is preliminary data.</text>
</comment>
<keyword evidence="3" id="KW-0132">Cell division</keyword>
<evidence type="ECO:0000256" key="1">
    <source>
        <dbReference type="SAM" id="MobiDB-lite"/>
    </source>
</evidence>
<organism evidence="3 4">
    <name type="scientific">Paenibacillus herberti</name>
    <dbReference type="NCBI Taxonomy" id="1619309"/>
    <lineage>
        <taxon>Bacteria</taxon>
        <taxon>Bacillati</taxon>
        <taxon>Bacillota</taxon>
        <taxon>Bacilli</taxon>
        <taxon>Bacillales</taxon>
        <taxon>Paenibacillaceae</taxon>
        <taxon>Paenibacillus</taxon>
    </lineage>
</organism>
<feature type="transmembrane region" description="Helical" evidence="2">
    <location>
        <begin position="43"/>
        <end position="62"/>
    </location>
</feature>
<dbReference type="EMBL" id="NMUQ01000001">
    <property type="protein sequence ID" value="OXM15676.1"/>
    <property type="molecule type" value="Genomic_DNA"/>
</dbReference>
<gene>
    <name evidence="3" type="ORF">CGZ75_02795</name>
</gene>
<dbReference type="AlphaFoldDB" id="A0A229P0C3"/>
<evidence type="ECO:0000256" key="2">
    <source>
        <dbReference type="SAM" id="Phobius"/>
    </source>
</evidence>
<dbReference type="OrthoDB" id="2988583at2"/>
<keyword evidence="4" id="KW-1185">Reference proteome</keyword>
<dbReference type="Proteomes" id="UP000215145">
    <property type="component" value="Unassembled WGS sequence"/>
</dbReference>
<dbReference type="RefSeq" id="WP_089522769.1">
    <property type="nucleotide sequence ID" value="NZ_NMUQ01000001.1"/>
</dbReference>
<evidence type="ECO:0000313" key="4">
    <source>
        <dbReference type="Proteomes" id="UP000215145"/>
    </source>
</evidence>
<keyword evidence="2" id="KW-0812">Transmembrane</keyword>
<feature type="region of interest" description="Disordered" evidence="1">
    <location>
        <begin position="105"/>
        <end position="129"/>
    </location>
</feature>
<protein>
    <submittedName>
        <fullName evidence="3">Cell division initiation protein</fullName>
    </submittedName>
</protein>
<feature type="region of interest" description="Disordered" evidence="1">
    <location>
        <begin position="1"/>
        <end position="24"/>
    </location>
</feature>
<dbReference type="GO" id="GO:0051301">
    <property type="term" value="P:cell division"/>
    <property type="evidence" value="ECO:0007669"/>
    <property type="project" value="UniProtKB-KW"/>
</dbReference>
<keyword evidence="2" id="KW-1133">Transmembrane helix</keyword>
<keyword evidence="3" id="KW-0131">Cell cycle</keyword>